<protein>
    <submittedName>
        <fullName evidence="2">Uncharacterized protein</fullName>
    </submittedName>
</protein>
<name>A0A8C3CK21_CAIMO</name>
<feature type="transmembrane region" description="Helical" evidence="1">
    <location>
        <begin position="41"/>
        <end position="70"/>
    </location>
</feature>
<keyword evidence="1" id="KW-0472">Membrane</keyword>
<reference evidence="2" key="2">
    <citation type="submission" date="2025-08" db="UniProtKB">
        <authorList>
            <consortium name="Ensembl"/>
        </authorList>
    </citation>
    <scope>IDENTIFICATION</scope>
</reference>
<accession>A0A8C3CK21</accession>
<proteinExistence type="predicted"/>
<keyword evidence="1" id="KW-1133">Transmembrane helix</keyword>
<organism evidence="2 3">
    <name type="scientific">Cairina moschata</name>
    <name type="common">Muscovy duck</name>
    <dbReference type="NCBI Taxonomy" id="8855"/>
    <lineage>
        <taxon>Eukaryota</taxon>
        <taxon>Metazoa</taxon>
        <taxon>Chordata</taxon>
        <taxon>Craniata</taxon>
        <taxon>Vertebrata</taxon>
        <taxon>Euteleostomi</taxon>
        <taxon>Archelosauria</taxon>
        <taxon>Archosauria</taxon>
        <taxon>Dinosauria</taxon>
        <taxon>Saurischia</taxon>
        <taxon>Theropoda</taxon>
        <taxon>Coelurosauria</taxon>
        <taxon>Aves</taxon>
        <taxon>Neognathae</taxon>
        <taxon>Galloanserae</taxon>
        <taxon>Anseriformes</taxon>
        <taxon>Anatidae</taxon>
        <taxon>Anatinae</taxon>
        <taxon>Cairina</taxon>
    </lineage>
</organism>
<evidence type="ECO:0000256" key="1">
    <source>
        <dbReference type="SAM" id="Phobius"/>
    </source>
</evidence>
<keyword evidence="1" id="KW-0812">Transmembrane</keyword>
<dbReference type="Ensembl" id="ENSCMMT00000022042.1">
    <property type="protein sequence ID" value="ENSCMMP00000020079.1"/>
    <property type="gene ID" value="ENSCMMG00000012642.1"/>
</dbReference>
<sequence>MFSRSGYQALPLGDFDRFQQSSIGLYGAQKGFFSFGSSQGWLSWICHGIITSLVFLLMVVTFPISGWFALKVRTGFDIQISPNATVWVGFVPYHPPIKGIWSRFPALGLSGWAMG</sequence>
<dbReference type="Proteomes" id="UP000694556">
    <property type="component" value="Chromosome 11"/>
</dbReference>
<evidence type="ECO:0000313" key="2">
    <source>
        <dbReference type="Ensembl" id="ENSCMMP00000020079.1"/>
    </source>
</evidence>
<keyword evidence="3" id="KW-1185">Reference proteome</keyword>
<reference evidence="2" key="3">
    <citation type="submission" date="2025-09" db="UniProtKB">
        <authorList>
            <consortium name="Ensembl"/>
        </authorList>
    </citation>
    <scope>IDENTIFICATION</scope>
</reference>
<reference evidence="2" key="1">
    <citation type="submission" date="2018-09" db="EMBL/GenBank/DDBJ databases">
        <title>Common duck and Muscovy duck high density SNP chip.</title>
        <authorList>
            <person name="Vignal A."/>
            <person name="Thebault N."/>
            <person name="Warren W.C."/>
        </authorList>
    </citation>
    <scope>NUCLEOTIDE SEQUENCE [LARGE SCALE GENOMIC DNA]</scope>
</reference>
<dbReference type="AlphaFoldDB" id="A0A8C3CK21"/>
<evidence type="ECO:0000313" key="3">
    <source>
        <dbReference type="Proteomes" id="UP000694556"/>
    </source>
</evidence>